<feature type="transmembrane region" description="Helical" evidence="1">
    <location>
        <begin position="42"/>
        <end position="62"/>
    </location>
</feature>
<dbReference type="EMBL" id="SFAP01000185">
    <property type="protein sequence ID" value="TRV21358.1"/>
    <property type="molecule type" value="Genomic_DNA"/>
</dbReference>
<gene>
    <name evidence="2" type="ORF">EWV88_15240</name>
</gene>
<accession>A0A552LMB7</accession>
<feature type="transmembrane region" description="Helical" evidence="1">
    <location>
        <begin position="74"/>
        <end position="100"/>
    </location>
</feature>
<evidence type="ECO:0000256" key="1">
    <source>
        <dbReference type="SAM" id="Phobius"/>
    </source>
</evidence>
<dbReference type="AlphaFoldDB" id="A0A552LMB7"/>
<keyword evidence="1" id="KW-1133">Transmembrane helix</keyword>
<organism evidence="2 3">
    <name type="scientific">Microcystis wesenbergii Mw_MB_S_20031200_S109D</name>
    <dbReference type="NCBI Taxonomy" id="2486241"/>
    <lineage>
        <taxon>Bacteria</taxon>
        <taxon>Bacillati</taxon>
        <taxon>Cyanobacteriota</taxon>
        <taxon>Cyanophyceae</taxon>
        <taxon>Oscillatoriophycideae</taxon>
        <taxon>Chroococcales</taxon>
        <taxon>Microcystaceae</taxon>
        <taxon>Microcystis</taxon>
    </lineage>
</organism>
<name>A0A552LMB7_9CHRO</name>
<keyword evidence="1" id="KW-0472">Membrane</keyword>
<evidence type="ECO:0000313" key="3">
    <source>
        <dbReference type="Proteomes" id="UP000318616"/>
    </source>
</evidence>
<proteinExistence type="predicted"/>
<feature type="transmembrane region" description="Helical" evidence="1">
    <location>
        <begin position="12"/>
        <end position="30"/>
    </location>
</feature>
<protein>
    <submittedName>
        <fullName evidence="2">Uncharacterized protein</fullName>
    </submittedName>
</protein>
<dbReference type="Proteomes" id="UP000318616">
    <property type="component" value="Unassembled WGS sequence"/>
</dbReference>
<reference evidence="2 3" key="1">
    <citation type="submission" date="2019-01" db="EMBL/GenBank/DDBJ databases">
        <title>Coherence of Microcystis species and biogeography revealed through population genomics.</title>
        <authorList>
            <person name="Perez-Carrascal O.M."/>
            <person name="Terrat Y."/>
            <person name="Giani A."/>
            <person name="Fortin N."/>
            <person name="Tromas N."/>
            <person name="Shapiro B.J."/>
        </authorList>
    </citation>
    <scope>NUCLEOTIDE SEQUENCE [LARGE SCALE GENOMIC DNA]</scope>
    <source>
        <strain evidence="2">Mw_MB_S_20031200_S109D</strain>
    </source>
</reference>
<evidence type="ECO:0000313" key="2">
    <source>
        <dbReference type="EMBL" id="TRV21358.1"/>
    </source>
</evidence>
<keyword evidence="1" id="KW-0812">Transmembrane</keyword>
<comment type="caution">
    <text evidence="2">The sequence shown here is derived from an EMBL/GenBank/DDBJ whole genome shotgun (WGS) entry which is preliminary data.</text>
</comment>
<sequence length="193" mass="22519">MLKKILTDPFSLFTLGTVSIVWFLSLFYFLSDGAESFSDFFFSFGGFILLTVISVVFLFLYLKKKGWHFQSVFALIRHPVVYVVLLSFLGSYLLHIYPYIPFEIRFKLSQQALEDFAKHPISDNDNSTVQWVGLFPLREVDIAGTSVRMIVSECFLDDCGFVYSPNGDPPIVDEDSYYELPFAENWYYWHRSW</sequence>